<proteinExistence type="predicted"/>
<reference evidence="2" key="1">
    <citation type="journal article" date="2023" name="Science">
        <title>Genome structures resolve the early diversification of teleost fishes.</title>
        <authorList>
            <person name="Parey E."/>
            <person name="Louis A."/>
            <person name="Montfort J."/>
            <person name="Bouchez O."/>
            <person name="Roques C."/>
            <person name="Iampietro C."/>
            <person name="Lluch J."/>
            <person name="Castinel A."/>
            <person name="Donnadieu C."/>
            <person name="Desvignes T."/>
            <person name="Floi Bucao C."/>
            <person name="Jouanno E."/>
            <person name="Wen M."/>
            <person name="Mejri S."/>
            <person name="Dirks R."/>
            <person name="Jansen H."/>
            <person name="Henkel C."/>
            <person name="Chen W.J."/>
            <person name="Zahm M."/>
            <person name="Cabau C."/>
            <person name="Klopp C."/>
            <person name="Thompson A.W."/>
            <person name="Robinson-Rechavi M."/>
            <person name="Braasch I."/>
            <person name="Lecointre G."/>
            <person name="Bobe J."/>
            <person name="Postlethwait J.H."/>
            <person name="Berthelot C."/>
            <person name="Roest Crollius H."/>
            <person name="Guiguen Y."/>
        </authorList>
    </citation>
    <scope>NUCLEOTIDE SEQUENCE</scope>
    <source>
        <strain evidence="2">NC1722</strain>
    </source>
</reference>
<dbReference type="AlphaFoldDB" id="A0AAD7WJX4"/>
<accession>A0AAD7WJX4</accession>
<dbReference type="Proteomes" id="UP001221898">
    <property type="component" value="Unassembled WGS sequence"/>
</dbReference>
<evidence type="ECO:0000256" key="1">
    <source>
        <dbReference type="SAM" id="MobiDB-lite"/>
    </source>
</evidence>
<feature type="region of interest" description="Disordered" evidence="1">
    <location>
        <begin position="65"/>
        <end position="93"/>
    </location>
</feature>
<dbReference type="EMBL" id="JAINUG010000081">
    <property type="protein sequence ID" value="KAJ8399761.1"/>
    <property type="molecule type" value="Genomic_DNA"/>
</dbReference>
<organism evidence="2 3">
    <name type="scientific">Aldrovandia affinis</name>
    <dbReference type="NCBI Taxonomy" id="143900"/>
    <lineage>
        <taxon>Eukaryota</taxon>
        <taxon>Metazoa</taxon>
        <taxon>Chordata</taxon>
        <taxon>Craniata</taxon>
        <taxon>Vertebrata</taxon>
        <taxon>Euteleostomi</taxon>
        <taxon>Actinopterygii</taxon>
        <taxon>Neopterygii</taxon>
        <taxon>Teleostei</taxon>
        <taxon>Notacanthiformes</taxon>
        <taxon>Halosauridae</taxon>
        <taxon>Aldrovandia</taxon>
    </lineage>
</organism>
<evidence type="ECO:0000313" key="2">
    <source>
        <dbReference type="EMBL" id="KAJ8399761.1"/>
    </source>
</evidence>
<comment type="caution">
    <text evidence="2">The sequence shown here is derived from an EMBL/GenBank/DDBJ whole genome shotgun (WGS) entry which is preliminary data.</text>
</comment>
<keyword evidence="3" id="KW-1185">Reference proteome</keyword>
<name>A0AAD7WJX4_9TELE</name>
<sequence length="110" mass="11755">MCPDVRGCALAAPAFVSHGDGTASGEAAVPSHAVLISFRAVPEPRSGAGAAPPRCHRRPLLRQSHSLYAAHRPDTRTQLPDATDESHDTYPVPISRSFNMQRSVCVLVKT</sequence>
<evidence type="ECO:0000313" key="3">
    <source>
        <dbReference type="Proteomes" id="UP001221898"/>
    </source>
</evidence>
<protein>
    <submittedName>
        <fullName evidence="2">Uncharacterized protein</fullName>
    </submittedName>
</protein>
<gene>
    <name evidence="2" type="ORF">AAFF_G00408660</name>
</gene>